<protein>
    <submittedName>
        <fullName evidence="1">Uncharacterized protein</fullName>
    </submittedName>
</protein>
<keyword evidence="1" id="KW-0496">Mitochondrion</keyword>
<accession>A0A1Y0AZV8</accession>
<dbReference type="EMBL" id="KY774314">
    <property type="protein sequence ID" value="ART30697.1"/>
    <property type="molecule type" value="Genomic_DNA"/>
</dbReference>
<proteinExistence type="predicted"/>
<evidence type="ECO:0000313" key="1">
    <source>
        <dbReference type="EMBL" id="ART30697.1"/>
    </source>
</evidence>
<dbReference type="AlphaFoldDB" id="A0A1Y0AZV8"/>
<organism evidence="1">
    <name type="scientific">Utricularia reniformis</name>
    <dbReference type="NCBI Taxonomy" id="192314"/>
    <lineage>
        <taxon>Eukaryota</taxon>
        <taxon>Viridiplantae</taxon>
        <taxon>Streptophyta</taxon>
        <taxon>Embryophyta</taxon>
        <taxon>Tracheophyta</taxon>
        <taxon>Spermatophyta</taxon>
        <taxon>Magnoliopsida</taxon>
        <taxon>eudicotyledons</taxon>
        <taxon>Gunneridae</taxon>
        <taxon>Pentapetalae</taxon>
        <taxon>asterids</taxon>
        <taxon>lamiids</taxon>
        <taxon>Lamiales</taxon>
        <taxon>Lentibulariaceae</taxon>
        <taxon>Utricularia</taxon>
    </lineage>
</organism>
<name>A0A1Y0AZV8_9LAMI</name>
<sequence>MIPPRLTRVKEMECCISGYTSSPGVLGEGVITERLPHLFFSFSSSSDSVVFFRLGQLLLDLGIQ</sequence>
<reference evidence="1" key="1">
    <citation type="submission" date="2017-03" db="EMBL/GenBank/DDBJ databases">
        <title>The mitochondrial genome of the carnivorous plant Utricularia reniformis (Lentibulariaceae): structure, comparative analysis and evolutionary landmarks.</title>
        <authorList>
            <person name="Silva S.R."/>
            <person name="Alvarenga D.O."/>
            <person name="Michael T.P."/>
            <person name="Miranda V.F.O."/>
            <person name="Varani A.M."/>
        </authorList>
    </citation>
    <scope>NUCLEOTIDE SEQUENCE</scope>
</reference>
<gene>
    <name evidence="1" type="ORF">AEK19_MT0434</name>
</gene>
<geneLocation type="mitochondrion" evidence="1"/>